<dbReference type="InterPro" id="IPR000014">
    <property type="entry name" value="PAS"/>
</dbReference>
<evidence type="ECO:0000256" key="1">
    <source>
        <dbReference type="ARBA" id="ARBA00022630"/>
    </source>
</evidence>
<dbReference type="InterPro" id="IPR001610">
    <property type="entry name" value="PAC"/>
</dbReference>
<dbReference type="InterPro" id="IPR035965">
    <property type="entry name" value="PAS-like_dom_sf"/>
</dbReference>
<dbReference type="PROSITE" id="PS50114">
    <property type="entry name" value="GATA_ZN_FINGER_2"/>
    <property type="match status" value="1"/>
</dbReference>
<feature type="domain" description="GATA-type" evidence="6">
    <location>
        <begin position="536"/>
        <end position="563"/>
    </location>
</feature>
<evidence type="ECO:0008006" key="9">
    <source>
        <dbReference type="Google" id="ProtNLM"/>
    </source>
</evidence>
<dbReference type="PROSITE" id="PS50112">
    <property type="entry name" value="PAS"/>
    <property type="match status" value="2"/>
</dbReference>
<dbReference type="GO" id="GO:0005634">
    <property type="term" value="C:nucleus"/>
    <property type="evidence" value="ECO:0007669"/>
    <property type="project" value="TreeGrafter"/>
</dbReference>
<dbReference type="Gene3D" id="3.30.450.20">
    <property type="entry name" value="PAS domain"/>
    <property type="match status" value="3"/>
</dbReference>
<keyword evidence="3" id="KW-0157">Chromophore</keyword>
<protein>
    <recommendedName>
        <fullName evidence="9">White collar 1 protein</fullName>
    </recommendedName>
</protein>
<dbReference type="GO" id="GO:0008270">
    <property type="term" value="F:zinc ion binding"/>
    <property type="evidence" value="ECO:0007669"/>
    <property type="project" value="UniProtKB-KW"/>
</dbReference>
<dbReference type="SUPFAM" id="SSF57716">
    <property type="entry name" value="Glucocorticoid receptor-like (DNA-binding domain)"/>
    <property type="match status" value="1"/>
</dbReference>
<gene>
    <name evidence="7" type="ORF">G6F51_008992</name>
</gene>
<evidence type="ECO:0000256" key="2">
    <source>
        <dbReference type="ARBA" id="ARBA00022643"/>
    </source>
</evidence>
<dbReference type="PANTHER" id="PTHR47429">
    <property type="entry name" value="PROTEIN TWIN LOV 1"/>
    <property type="match status" value="1"/>
</dbReference>
<dbReference type="SMART" id="SM00091">
    <property type="entry name" value="PAS"/>
    <property type="match status" value="2"/>
</dbReference>
<dbReference type="PROSITE" id="PS00344">
    <property type="entry name" value="GATA_ZN_FINGER_1"/>
    <property type="match status" value="1"/>
</dbReference>
<keyword evidence="4" id="KW-0862">Zinc</keyword>
<dbReference type="CDD" id="cd00130">
    <property type="entry name" value="PAS"/>
    <property type="match status" value="3"/>
</dbReference>
<accession>A0A9P6Y591</accession>
<feature type="domain" description="PAS" evidence="5">
    <location>
        <begin position="234"/>
        <end position="304"/>
    </location>
</feature>
<keyword evidence="1" id="KW-0285">Flavoprotein</keyword>
<sequence length="574" mass="65283">MSFSNNGLEITNNQRPAILSGVYSNTGFDMVGPIDLSCSFVVSDARQYDYPVVYCSPGFEKLTGYCQDEIVGKNCRFLQSPDGQVTGGSRRQHTDNQAVYYLKSQLNQAKEHQASIINYKKGGQPFVNLITVIPLFSSSDGQVEYFVGLQVDLVEQPNSILEKMKNGTYLVNYNQPSYATIPSIKENGENVVDDGVSLLDEYFRELPPAIDFNADMLSLLDHSASGISSESQIRKEWNQLVLNQTNDFIYVLSLKGTFLYVSDSSLSILEYQPHELFGKSLNSICHPSDIIPVMREIKEKTTNNNMDSVVSVIFRIRRKHSGYMWIDCRGKLHMDQNKARKCLVLCGREYPTYNLSYSQADMSKEAYWAKLSLSGLYLHVTEVCKEIVGFTADTLLNESIYQYVENEAITKISSALQSVKETRNSMSVRHSLLNSKGDYVPVLSTFYPGDRDRCIPLFILLQVRPVKDDNNTICCDSHTDSVNIFSELDVTRSTNWQYELHQLQQFNRKLREEIEKYMNPNKRSRKKIKEEGVKICANCQTKDSPEWRKGPNGPKELCNACGLRFAKLEKNNKK</sequence>
<dbReference type="EMBL" id="JAANIT010001570">
    <property type="protein sequence ID" value="KAG1539666.1"/>
    <property type="molecule type" value="Genomic_DNA"/>
</dbReference>
<keyword evidence="2" id="KW-0288">FMN</keyword>
<dbReference type="PANTHER" id="PTHR47429:SF7">
    <property type="entry name" value="GATA-FACTOR"/>
    <property type="match status" value="1"/>
</dbReference>
<dbReference type="GO" id="GO:0006355">
    <property type="term" value="P:regulation of DNA-templated transcription"/>
    <property type="evidence" value="ECO:0007669"/>
    <property type="project" value="InterPro"/>
</dbReference>
<evidence type="ECO:0000313" key="7">
    <source>
        <dbReference type="EMBL" id="KAG1539666.1"/>
    </source>
</evidence>
<dbReference type="Proteomes" id="UP000717996">
    <property type="component" value="Unassembled WGS sequence"/>
</dbReference>
<dbReference type="AlphaFoldDB" id="A0A9P6Y591"/>
<evidence type="ECO:0000256" key="3">
    <source>
        <dbReference type="ARBA" id="ARBA00022991"/>
    </source>
</evidence>
<comment type="caution">
    <text evidence="7">The sequence shown here is derived from an EMBL/GenBank/DDBJ whole genome shotgun (WGS) entry which is preliminary data.</text>
</comment>
<dbReference type="NCBIfam" id="TIGR00229">
    <property type="entry name" value="sensory_box"/>
    <property type="match status" value="1"/>
</dbReference>
<evidence type="ECO:0000259" key="6">
    <source>
        <dbReference type="PROSITE" id="PS50114"/>
    </source>
</evidence>
<dbReference type="Gene3D" id="3.30.50.10">
    <property type="entry name" value="Erythroid Transcription Factor GATA-1, subunit A"/>
    <property type="match status" value="1"/>
</dbReference>
<dbReference type="OrthoDB" id="447251at2759"/>
<feature type="domain" description="PAS" evidence="5">
    <location>
        <begin position="52"/>
        <end position="74"/>
    </location>
</feature>
<dbReference type="InterPro" id="IPR000679">
    <property type="entry name" value="Znf_GATA"/>
</dbReference>
<organism evidence="7 8">
    <name type="scientific">Rhizopus oryzae</name>
    <name type="common">Mucormycosis agent</name>
    <name type="synonym">Rhizopus arrhizus var. delemar</name>
    <dbReference type="NCBI Taxonomy" id="64495"/>
    <lineage>
        <taxon>Eukaryota</taxon>
        <taxon>Fungi</taxon>
        <taxon>Fungi incertae sedis</taxon>
        <taxon>Mucoromycota</taxon>
        <taxon>Mucoromycotina</taxon>
        <taxon>Mucoromycetes</taxon>
        <taxon>Mucorales</taxon>
        <taxon>Mucorineae</taxon>
        <taxon>Rhizopodaceae</taxon>
        <taxon>Rhizopus</taxon>
    </lineage>
</organism>
<dbReference type="Pfam" id="PF00320">
    <property type="entry name" value="GATA"/>
    <property type="match status" value="1"/>
</dbReference>
<reference evidence="7" key="1">
    <citation type="journal article" date="2020" name="Microb. Genom.">
        <title>Genetic diversity of clinical and environmental Mucorales isolates obtained from an investigation of mucormycosis cases among solid organ transplant recipients.</title>
        <authorList>
            <person name="Nguyen M.H."/>
            <person name="Kaul D."/>
            <person name="Muto C."/>
            <person name="Cheng S.J."/>
            <person name="Richter R.A."/>
            <person name="Bruno V.M."/>
            <person name="Liu G."/>
            <person name="Beyhan S."/>
            <person name="Sundermann A.J."/>
            <person name="Mounaud S."/>
            <person name="Pasculle A.W."/>
            <person name="Nierman W.C."/>
            <person name="Driscoll E."/>
            <person name="Cumbie R."/>
            <person name="Clancy C.J."/>
            <person name="Dupont C.L."/>
        </authorList>
    </citation>
    <scope>NUCLEOTIDE SEQUENCE</scope>
    <source>
        <strain evidence="7">GL16</strain>
    </source>
</reference>
<dbReference type="SMART" id="SM00401">
    <property type="entry name" value="ZnF_GATA"/>
    <property type="match status" value="1"/>
</dbReference>
<dbReference type="Pfam" id="PF13426">
    <property type="entry name" value="PAS_9"/>
    <property type="match status" value="1"/>
</dbReference>
<dbReference type="InterPro" id="IPR013655">
    <property type="entry name" value="PAS_fold_3"/>
</dbReference>
<keyword evidence="4" id="KW-0863">Zinc-finger</keyword>
<evidence type="ECO:0000256" key="4">
    <source>
        <dbReference type="PROSITE-ProRule" id="PRU00094"/>
    </source>
</evidence>
<keyword evidence="4" id="KW-0479">Metal-binding</keyword>
<dbReference type="Pfam" id="PF08447">
    <property type="entry name" value="PAS_3"/>
    <property type="match status" value="1"/>
</dbReference>
<dbReference type="CDD" id="cd00202">
    <property type="entry name" value="ZnF_GATA"/>
    <property type="match status" value="1"/>
</dbReference>
<proteinExistence type="predicted"/>
<dbReference type="SMART" id="SM00086">
    <property type="entry name" value="PAC"/>
    <property type="match status" value="2"/>
</dbReference>
<evidence type="ECO:0000313" key="8">
    <source>
        <dbReference type="Proteomes" id="UP000717996"/>
    </source>
</evidence>
<dbReference type="InterPro" id="IPR013088">
    <property type="entry name" value="Znf_NHR/GATA"/>
</dbReference>
<name>A0A9P6Y591_RHIOR</name>
<dbReference type="SUPFAM" id="SSF55785">
    <property type="entry name" value="PYP-like sensor domain (PAS domain)"/>
    <property type="match status" value="3"/>
</dbReference>
<dbReference type="GO" id="GO:0043565">
    <property type="term" value="F:sequence-specific DNA binding"/>
    <property type="evidence" value="ECO:0007669"/>
    <property type="project" value="InterPro"/>
</dbReference>
<evidence type="ECO:0000259" key="5">
    <source>
        <dbReference type="PROSITE" id="PS50112"/>
    </source>
</evidence>